<protein>
    <submittedName>
        <fullName evidence="1">Uncharacterized protein</fullName>
    </submittedName>
</protein>
<gene>
    <name evidence="1" type="ORF">GCM10011389_30360</name>
</gene>
<evidence type="ECO:0000313" key="1">
    <source>
        <dbReference type="EMBL" id="GGD20617.1"/>
    </source>
</evidence>
<sequence length="99" mass="11585">MSHITRVEIMSGETGEIRTIQDKEKVRLFLDEVKNIQFIPQENQEERSGFRYSVNLYKGNGKTFGFSMNMVNEHYYNTEPNLFPIVNKWFSGAKEEASN</sequence>
<proteinExistence type="predicted"/>
<organism evidence="1 2">
    <name type="scientific">Pontibacillus salipaludis</name>
    <dbReference type="NCBI Taxonomy" id="1697394"/>
    <lineage>
        <taxon>Bacteria</taxon>
        <taxon>Bacillati</taxon>
        <taxon>Bacillota</taxon>
        <taxon>Bacilli</taxon>
        <taxon>Bacillales</taxon>
        <taxon>Bacillaceae</taxon>
        <taxon>Pontibacillus</taxon>
    </lineage>
</organism>
<keyword evidence="2" id="KW-1185">Reference proteome</keyword>
<evidence type="ECO:0000313" key="2">
    <source>
        <dbReference type="Proteomes" id="UP000642571"/>
    </source>
</evidence>
<accession>A0ABQ1Q9Z3</accession>
<dbReference type="Proteomes" id="UP000642571">
    <property type="component" value="Unassembled WGS sequence"/>
</dbReference>
<comment type="caution">
    <text evidence="1">The sequence shown here is derived from an EMBL/GenBank/DDBJ whole genome shotgun (WGS) entry which is preliminary data.</text>
</comment>
<reference evidence="2" key="1">
    <citation type="journal article" date="2019" name="Int. J. Syst. Evol. Microbiol.">
        <title>The Global Catalogue of Microorganisms (GCM) 10K type strain sequencing project: providing services to taxonomists for standard genome sequencing and annotation.</title>
        <authorList>
            <consortium name="The Broad Institute Genomics Platform"/>
            <consortium name="The Broad Institute Genome Sequencing Center for Infectious Disease"/>
            <person name="Wu L."/>
            <person name="Ma J."/>
        </authorList>
    </citation>
    <scope>NUCLEOTIDE SEQUENCE [LARGE SCALE GENOMIC DNA]</scope>
    <source>
        <strain evidence="2">CGMCC 1.15353</strain>
    </source>
</reference>
<dbReference type="EMBL" id="BMIN01000015">
    <property type="protein sequence ID" value="GGD20617.1"/>
    <property type="molecule type" value="Genomic_DNA"/>
</dbReference>
<name>A0ABQ1Q9Z3_9BACI</name>